<organism evidence="1 2">
    <name type="scientific">Eleusine coracana subsp. coracana</name>
    <dbReference type="NCBI Taxonomy" id="191504"/>
    <lineage>
        <taxon>Eukaryota</taxon>
        <taxon>Viridiplantae</taxon>
        <taxon>Streptophyta</taxon>
        <taxon>Embryophyta</taxon>
        <taxon>Tracheophyta</taxon>
        <taxon>Spermatophyta</taxon>
        <taxon>Magnoliopsida</taxon>
        <taxon>Liliopsida</taxon>
        <taxon>Poales</taxon>
        <taxon>Poaceae</taxon>
        <taxon>PACMAD clade</taxon>
        <taxon>Chloridoideae</taxon>
        <taxon>Cynodonteae</taxon>
        <taxon>Eleusininae</taxon>
        <taxon>Eleusine</taxon>
    </lineage>
</organism>
<dbReference type="EMBL" id="BQKI01000080">
    <property type="protein sequence ID" value="GJN28004.1"/>
    <property type="molecule type" value="Genomic_DNA"/>
</dbReference>
<protein>
    <submittedName>
        <fullName evidence="1">Uncharacterized protein</fullName>
    </submittedName>
</protein>
<evidence type="ECO:0000313" key="1">
    <source>
        <dbReference type="EMBL" id="GJN28004.1"/>
    </source>
</evidence>
<dbReference type="AlphaFoldDB" id="A0AAV5EX65"/>
<comment type="caution">
    <text evidence="1">The sequence shown here is derived from an EMBL/GenBank/DDBJ whole genome shotgun (WGS) entry which is preliminary data.</text>
</comment>
<gene>
    <name evidence="1" type="primary">gb16082</name>
    <name evidence="1" type="ORF">PR202_gb16082</name>
</gene>
<sequence length="94" mass="10836">MGLERSAPSHGDWSFAQWWAKAICKVKKEYKRGVNSVIILTAWILWKHRNGCVFDGTPPFKEAMRQFRDEYKLWCMAGAQKLQDLQLHGVGILG</sequence>
<name>A0AAV5EX65_ELECO</name>
<proteinExistence type="predicted"/>
<keyword evidence="2" id="KW-1185">Reference proteome</keyword>
<dbReference type="Proteomes" id="UP001054889">
    <property type="component" value="Unassembled WGS sequence"/>
</dbReference>
<reference evidence="1" key="1">
    <citation type="journal article" date="2018" name="DNA Res.">
        <title>Multiple hybrid de novo genome assembly of finger millet, an orphan allotetraploid crop.</title>
        <authorList>
            <person name="Hatakeyama M."/>
            <person name="Aluri S."/>
            <person name="Balachadran M.T."/>
            <person name="Sivarajan S.R."/>
            <person name="Patrignani A."/>
            <person name="Gruter S."/>
            <person name="Poveda L."/>
            <person name="Shimizu-Inatsugi R."/>
            <person name="Baeten J."/>
            <person name="Francoijs K.J."/>
            <person name="Nataraja K.N."/>
            <person name="Reddy Y.A.N."/>
            <person name="Phadnis S."/>
            <person name="Ravikumar R.L."/>
            <person name="Schlapbach R."/>
            <person name="Sreeman S.M."/>
            <person name="Shimizu K.K."/>
        </authorList>
    </citation>
    <scope>NUCLEOTIDE SEQUENCE</scope>
</reference>
<reference evidence="1" key="2">
    <citation type="submission" date="2021-12" db="EMBL/GenBank/DDBJ databases">
        <title>Resequencing data analysis of finger millet.</title>
        <authorList>
            <person name="Hatakeyama M."/>
            <person name="Aluri S."/>
            <person name="Balachadran M.T."/>
            <person name="Sivarajan S.R."/>
            <person name="Poveda L."/>
            <person name="Shimizu-Inatsugi R."/>
            <person name="Schlapbach R."/>
            <person name="Sreeman S.M."/>
            <person name="Shimizu K.K."/>
        </authorList>
    </citation>
    <scope>NUCLEOTIDE SEQUENCE</scope>
</reference>
<evidence type="ECO:0000313" key="2">
    <source>
        <dbReference type="Proteomes" id="UP001054889"/>
    </source>
</evidence>
<accession>A0AAV5EX65</accession>